<dbReference type="InterPro" id="IPR013647">
    <property type="entry name" value="OligopepF_N_dom"/>
</dbReference>
<evidence type="ECO:0000256" key="2">
    <source>
        <dbReference type="ARBA" id="ARBA00022723"/>
    </source>
</evidence>
<keyword evidence="1 6" id="KW-0645">Protease</keyword>
<dbReference type="InterPro" id="IPR045090">
    <property type="entry name" value="Pept_M3A_M3B"/>
</dbReference>
<dbReference type="PANTHER" id="PTHR11804:SF84">
    <property type="entry name" value="SACCHAROLYSIN"/>
    <property type="match status" value="1"/>
</dbReference>
<evidence type="ECO:0000256" key="1">
    <source>
        <dbReference type="ARBA" id="ARBA00022670"/>
    </source>
</evidence>
<sequence>MVKKHKDAWNLSLLFRNEVQIKSHRKLVEKASYRFINKWQKKDDYLSDPKILRAALNEYENWQKNFGANFKEVYFYELKHALDENNPGIKAKLNKAIELSQKIQNDIQFFEIRLSKIDEKTQKRFLRDPKLKTYKHFLERLFVNAKHLLSEDEEKILNLKSVPAYDRWIRMLSGFLSQSEGKVITEDGKLQIKNFSELIGLMNSKNAKTRDSAAKVFNDILKNNLEVAENEINSVFTDKKINDELRHFERPDSAAHLKDDIETEVVDTLVRVVNKNFKVAKRYYQLKAKLFNVKKLKYHERNLEYGNIANNYTFDQSVEIVLKVTQKLDKDFAQIFEKFLKKGQIDVFPKKGKRSGGFCAAGLITHPIYILLNHNGLLDDVRTLAHELGHGINDELAKSRQNALNFGTPISTAEVSSTFFEDFVIEELIKEVDDETRLALMMNKLNQDISSIFRQIALYNFELELHNKVRDKGYLSKEEIGKLFQKHMFGYMGEFVEKSEGSENWWVYWTHIRYFFYVYSYASGLLISKSLQSSVKKDPNFVKKVKEFLSIGLSDSPKNILANLGIDITDKKFWEQGITEVADLLEETEQLARKLSKI</sequence>
<protein>
    <recommendedName>
        <fullName evidence="11">Oligoendopeptidase F</fullName>
    </recommendedName>
</protein>
<gene>
    <name evidence="9" type="ORF">A2771_02070</name>
</gene>
<evidence type="ECO:0000313" key="9">
    <source>
        <dbReference type="EMBL" id="OGM19535.1"/>
    </source>
</evidence>
<dbReference type="CDD" id="cd09610">
    <property type="entry name" value="M3B_PepF"/>
    <property type="match status" value="1"/>
</dbReference>
<keyword evidence="2 6" id="KW-0479">Metal-binding</keyword>
<comment type="cofactor">
    <cofactor evidence="6">
        <name>Zn(2+)</name>
        <dbReference type="ChEBI" id="CHEBI:29105"/>
    </cofactor>
    <text evidence="6">Binds 1 zinc ion.</text>
</comment>
<dbReference type="Pfam" id="PF01432">
    <property type="entry name" value="Peptidase_M3"/>
    <property type="match status" value="1"/>
</dbReference>
<dbReference type="Gene3D" id="1.10.1370.20">
    <property type="entry name" value="Oligoendopeptidase f, C-terminal domain"/>
    <property type="match status" value="1"/>
</dbReference>
<dbReference type="Gene3D" id="1.20.140.70">
    <property type="entry name" value="Oligopeptidase f, N-terminal domain"/>
    <property type="match status" value="1"/>
</dbReference>
<dbReference type="InterPro" id="IPR001567">
    <property type="entry name" value="Pept_M3A_M3B_dom"/>
</dbReference>
<keyword evidence="3 6" id="KW-0378">Hydrolase</keyword>
<evidence type="ECO:0000313" key="10">
    <source>
        <dbReference type="Proteomes" id="UP000176741"/>
    </source>
</evidence>
<dbReference type="GO" id="GO:0006508">
    <property type="term" value="P:proteolysis"/>
    <property type="evidence" value="ECO:0007669"/>
    <property type="project" value="UniProtKB-KW"/>
</dbReference>
<proteinExistence type="inferred from homology"/>
<comment type="caution">
    <text evidence="9">The sequence shown here is derived from an EMBL/GenBank/DDBJ whole genome shotgun (WGS) entry which is preliminary data.</text>
</comment>
<comment type="similarity">
    <text evidence="6">Belongs to the peptidase M3 family.</text>
</comment>
<dbReference type="GO" id="GO:0004222">
    <property type="term" value="F:metalloendopeptidase activity"/>
    <property type="evidence" value="ECO:0007669"/>
    <property type="project" value="InterPro"/>
</dbReference>
<dbReference type="GO" id="GO:0046872">
    <property type="term" value="F:metal ion binding"/>
    <property type="evidence" value="ECO:0007669"/>
    <property type="project" value="UniProtKB-UniRule"/>
</dbReference>
<dbReference type="Proteomes" id="UP000176741">
    <property type="component" value="Unassembled WGS sequence"/>
</dbReference>
<evidence type="ECO:0008006" key="11">
    <source>
        <dbReference type="Google" id="ProtNLM"/>
    </source>
</evidence>
<dbReference type="SUPFAM" id="SSF55486">
    <property type="entry name" value="Metalloproteases ('zincins'), catalytic domain"/>
    <property type="match status" value="1"/>
</dbReference>
<dbReference type="PANTHER" id="PTHR11804">
    <property type="entry name" value="PROTEASE M3 THIMET OLIGOPEPTIDASE-RELATED"/>
    <property type="match status" value="1"/>
</dbReference>
<dbReference type="GO" id="GO:0006518">
    <property type="term" value="P:peptide metabolic process"/>
    <property type="evidence" value="ECO:0007669"/>
    <property type="project" value="TreeGrafter"/>
</dbReference>
<reference evidence="9 10" key="1">
    <citation type="journal article" date="2016" name="Nat. Commun.">
        <title>Thousands of microbial genomes shed light on interconnected biogeochemical processes in an aquifer system.</title>
        <authorList>
            <person name="Anantharaman K."/>
            <person name="Brown C.T."/>
            <person name="Hug L.A."/>
            <person name="Sharon I."/>
            <person name="Castelle C.J."/>
            <person name="Probst A.J."/>
            <person name="Thomas B.C."/>
            <person name="Singh A."/>
            <person name="Wilkins M.J."/>
            <person name="Karaoz U."/>
            <person name="Brodie E.L."/>
            <person name="Williams K.H."/>
            <person name="Hubbard S.S."/>
            <person name="Banfield J.F."/>
        </authorList>
    </citation>
    <scope>NUCLEOTIDE SEQUENCE [LARGE SCALE GENOMIC DNA]</scope>
</reference>
<name>A0A1F7XZ19_9BACT</name>
<accession>A0A1F7XZ19</accession>
<organism evidence="9 10">
    <name type="scientific">Candidatus Woesebacteria bacterium RIFCSPHIGHO2_01_FULL_38_26b</name>
    <dbReference type="NCBI Taxonomy" id="1802491"/>
    <lineage>
        <taxon>Bacteria</taxon>
        <taxon>Candidatus Woeseibacteriota</taxon>
    </lineage>
</organism>
<keyword evidence="4 6" id="KW-0862">Zinc</keyword>
<keyword evidence="5 6" id="KW-0482">Metalloprotease</keyword>
<evidence type="ECO:0000256" key="3">
    <source>
        <dbReference type="ARBA" id="ARBA00022801"/>
    </source>
</evidence>
<dbReference type="InterPro" id="IPR042088">
    <property type="entry name" value="OligoPept_F_C"/>
</dbReference>
<evidence type="ECO:0000259" key="8">
    <source>
        <dbReference type="Pfam" id="PF08439"/>
    </source>
</evidence>
<feature type="domain" description="Oligopeptidase F N-terminal" evidence="8">
    <location>
        <begin position="114"/>
        <end position="168"/>
    </location>
</feature>
<evidence type="ECO:0000259" key="7">
    <source>
        <dbReference type="Pfam" id="PF01432"/>
    </source>
</evidence>
<evidence type="ECO:0000256" key="6">
    <source>
        <dbReference type="RuleBase" id="RU003435"/>
    </source>
</evidence>
<dbReference type="EMBL" id="MGGD01000065">
    <property type="protein sequence ID" value="OGM19535.1"/>
    <property type="molecule type" value="Genomic_DNA"/>
</dbReference>
<dbReference type="AlphaFoldDB" id="A0A1F7XZ19"/>
<feature type="domain" description="Peptidase M3A/M3B catalytic" evidence="7">
    <location>
        <begin position="201"/>
        <end position="578"/>
    </location>
</feature>
<evidence type="ECO:0000256" key="5">
    <source>
        <dbReference type="ARBA" id="ARBA00023049"/>
    </source>
</evidence>
<dbReference type="Pfam" id="PF08439">
    <property type="entry name" value="Peptidase_M3_N"/>
    <property type="match status" value="1"/>
</dbReference>
<evidence type="ECO:0000256" key="4">
    <source>
        <dbReference type="ARBA" id="ARBA00022833"/>
    </source>
</evidence>